<dbReference type="PANTHER" id="PTHR43333">
    <property type="entry name" value="2-HACID_DH_C DOMAIN-CONTAINING PROTEIN"/>
    <property type="match status" value="1"/>
</dbReference>
<dbReference type="Pfam" id="PF02826">
    <property type="entry name" value="2-Hacid_dh_C"/>
    <property type="match status" value="1"/>
</dbReference>
<dbReference type="InterPro" id="IPR006140">
    <property type="entry name" value="D-isomer_DH_NAD-bd"/>
</dbReference>
<evidence type="ECO:0000313" key="5">
    <source>
        <dbReference type="Proteomes" id="UP000824056"/>
    </source>
</evidence>
<dbReference type="GO" id="GO:0051287">
    <property type="term" value="F:NAD binding"/>
    <property type="evidence" value="ECO:0007669"/>
    <property type="project" value="InterPro"/>
</dbReference>
<evidence type="ECO:0000256" key="2">
    <source>
        <dbReference type="ARBA" id="ARBA00023027"/>
    </source>
</evidence>
<dbReference type="GO" id="GO:0016491">
    <property type="term" value="F:oxidoreductase activity"/>
    <property type="evidence" value="ECO:0007669"/>
    <property type="project" value="UniProtKB-KW"/>
</dbReference>
<dbReference type="Gene3D" id="3.40.50.720">
    <property type="entry name" value="NAD(P)-binding Rossmann-like Domain"/>
    <property type="match status" value="2"/>
</dbReference>
<sequence length="314" mass="34498">MEEKNILVVVPVEERHKEKLEQAAGKASFTYTSITGATREQVEQADIIFGNVAPGLLKNATRLQWLQLNSAGADPYVPKGILPENAILTSSSGAYGKAVAQHMFAMLLAMQKKLHLYRDDQRNHVWGDRGNVTSIEDSKVLVVGAGDIGTYFAKLAHALGAYVIGVKRTQGPCPESMDELHTMEDLEQLLPQADAVVSFLPSTEETRGMFNARLFTLMKAGSNFLNGGRGNTVHTEDLCQALVSGHLAGAALDVTYPEPLPEDHPLWDIPNAYITPHVSGFYHLPETLDRVVDICTENLRRYREGEPLKNVVAH</sequence>
<evidence type="ECO:0000256" key="1">
    <source>
        <dbReference type="ARBA" id="ARBA00023002"/>
    </source>
</evidence>
<comment type="caution">
    <text evidence="4">The sequence shown here is derived from an EMBL/GenBank/DDBJ whole genome shotgun (WGS) entry which is preliminary data.</text>
</comment>
<dbReference type="SUPFAM" id="SSF52283">
    <property type="entry name" value="Formate/glycerate dehydrogenase catalytic domain-like"/>
    <property type="match status" value="1"/>
</dbReference>
<reference evidence="4" key="1">
    <citation type="journal article" date="2021" name="PeerJ">
        <title>Extensive microbial diversity within the chicken gut microbiome revealed by metagenomics and culture.</title>
        <authorList>
            <person name="Gilroy R."/>
            <person name="Ravi A."/>
            <person name="Getino M."/>
            <person name="Pursley I."/>
            <person name="Horton D.L."/>
            <person name="Alikhan N.F."/>
            <person name="Baker D."/>
            <person name="Gharbi K."/>
            <person name="Hall N."/>
            <person name="Watson M."/>
            <person name="Adriaenssens E.M."/>
            <person name="Foster-Nyarko E."/>
            <person name="Jarju S."/>
            <person name="Secka A."/>
            <person name="Antonio M."/>
            <person name="Oren A."/>
            <person name="Chaudhuri R.R."/>
            <person name="La Ragione R."/>
            <person name="Hildebrand F."/>
            <person name="Pallen M.J."/>
        </authorList>
    </citation>
    <scope>NUCLEOTIDE SEQUENCE</scope>
    <source>
        <strain evidence="4">1068</strain>
    </source>
</reference>
<dbReference type="SUPFAM" id="SSF51735">
    <property type="entry name" value="NAD(P)-binding Rossmann-fold domains"/>
    <property type="match status" value="1"/>
</dbReference>
<evidence type="ECO:0000259" key="3">
    <source>
        <dbReference type="Pfam" id="PF02826"/>
    </source>
</evidence>
<dbReference type="PANTHER" id="PTHR43333:SF1">
    <property type="entry name" value="D-ISOMER SPECIFIC 2-HYDROXYACID DEHYDROGENASE NAD-BINDING DOMAIN-CONTAINING PROTEIN"/>
    <property type="match status" value="1"/>
</dbReference>
<dbReference type="AlphaFoldDB" id="A0A9D2FTN8"/>
<dbReference type="Proteomes" id="UP000824056">
    <property type="component" value="Unassembled WGS sequence"/>
</dbReference>
<proteinExistence type="predicted"/>
<dbReference type="InterPro" id="IPR036291">
    <property type="entry name" value="NAD(P)-bd_dom_sf"/>
</dbReference>
<keyword evidence="2" id="KW-0520">NAD</keyword>
<reference evidence="4" key="2">
    <citation type="submission" date="2021-04" db="EMBL/GenBank/DDBJ databases">
        <authorList>
            <person name="Gilroy R."/>
        </authorList>
    </citation>
    <scope>NUCLEOTIDE SEQUENCE</scope>
    <source>
        <strain evidence="4">1068</strain>
    </source>
</reference>
<gene>
    <name evidence="4" type="ORF">H9809_12250</name>
</gene>
<dbReference type="EMBL" id="DXBG01000285">
    <property type="protein sequence ID" value="HIZ66645.1"/>
    <property type="molecule type" value="Genomic_DNA"/>
</dbReference>
<organism evidence="4 5">
    <name type="scientific">Candidatus Blautia pullicola</name>
    <dbReference type="NCBI Taxonomy" id="2838498"/>
    <lineage>
        <taxon>Bacteria</taxon>
        <taxon>Bacillati</taxon>
        <taxon>Bacillota</taxon>
        <taxon>Clostridia</taxon>
        <taxon>Lachnospirales</taxon>
        <taxon>Lachnospiraceae</taxon>
        <taxon>Blautia</taxon>
    </lineage>
</organism>
<accession>A0A9D2FTN8</accession>
<name>A0A9D2FTN8_9FIRM</name>
<dbReference type="CDD" id="cd05300">
    <property type="entry name" value="2-Hacid_dh_1"/>
    <property type="match status" value="1"/>
</dbReference>
<evidence type="ECO:0000313" key="4">
    <source>
        <dbReference type="EMBL" id="HIZ66645.1"/>
    </source>
</evidence>
<feature type="domain" description="D-isomer specific 2-hydroxyacid dehydrogenase NAD-binding" evidence="3">
    <location>
        <begin position="104"/>
        <end position="279"/>
    </location>
</feature>
<protein>
    <submittedName>
        <fullName evidence="4">D-2-hydroxyacid dehydrogenase</fullName>
    </submittedName>
</protein>
<keyword evidence="1" id="KW-0560">Oxidoreductase</keyword>